<dbReference type="Pfam" id="PF08240">
    <property type="entry name" value="ADH_N"/>
    <property type="match status" value="1"/>
</dbReference>
<dbReference type="Pfam" id="PF00107">
    <property type="entry name" value="ADH_zinc_N"/>
    <property type="match status" value="1"/>
</dbReference>
<dbReference type="InterPro" id="IPR013149">
    <property type="entry name" value="ADH-like_C"/>
</dbReference>
<dbReference type="InterPro" id="IPR020843">
    <property type="entry name" value="ER"/>
</dbReference>
<evidence type="ECO:0000256" key="3">
    <source>
        <dbReference type="ARBA" id="ARBA00022723"/>
    </source>
</evidence>
<evidence type="ECO:0000256" key="5">
    <source>
        <dbReference type="ARBA" id="ARBA00023002"/>
    </source>
</evidence>
<comment type="caution">
    <text evidence="9">The sequence shown here is derived from an EMBL/GenBank/DDBJ whole genome shotgun (WGS) entry which is preliminary data.</text>
</comment>
<evidence type="ECO:0000256" key="6">
    <source>
        <dbReference type="RuleBase" id="RU361277"/>
    </source>
</evidence>
<evidence type="ECO:0000256" key="2">
    <source>
        <dbReference type="ARBA" id="ARBA00008072"/>
    </source>
</evidence>
<reference evidence="9 10" key="1">
    <citation type="journal article" date="2023" name="PLoS ONE">
        <title>Cytospora paraplurivora sp. nov. isolated from orchards with fruit tree decline syndrome in Ontario, Canada.</title>
        <authorList>
            <person name="Ilyukhin E."/>
            <person name="Nguyen H.D.T."/>
            <person name="Castle A.J."/>
            <person name="Ellouze W."/>
        </authorList>
    </citation>
    <scope>NUCLEOTIDE SEQUENCE [LARGE SCALE GENOMIC DNA]</scope>
    <source>
        <strain evidence="9 10">FDS-564</strain>
    </source>
</reference>
<keyword evidence="3 6" id="KW-0479">Metal-binding</keyword>
<name>A0AAN9U8B8_9PEZI</name>
<evidence type="ECO:0000256" key="4">
    <source>
        <dbReference type="ARBA" id="ARBA00022833"/>
    </source>
</evidence>
<sequence>MSLTSESYVVRSADGPVTLETIHYDQIGDRELFVRVVAFSVCGSDVKAAEGRFFMEPPMILGHEGAGVVEQVGALVTAFQPGDKVVLHYSSCGSCEPCASGDTAYCADMKELNWGGIRHGHSSKPSSSVEPIATTTDGTPLKPFFFGQSSMGRHALVKETSAVKVDATEEELKLFASLSCGVQTGAGAVVNVCKPSAGKSFAIFGAGAVGLAAALAAGLYAPAHVIVVNRSRDKLDLIPSGIATHTICSAGYAKGGVAAEIRKLTGGKGVDFVIDCAGHGSVIEEGVAALKYKGMVVGAGGGPAPAMLSISHMLAGGFTYRGTHQGDAVPHNFIPYMVNLWRTGRFPVDKLVTYYPIEGLHQALADLRSGKVLKPVLIP</sequence>
<accession>A0AAN9U8B8</accession>
<dbReference type="PROSITE" id="PS00059">
    <property type="entry name" value="ADH_ZINC"/>
    <property type="match status" value="1"/>
</dbReference>
<dbReference type="EMBL" id="JAJSPL020000042">
    <property type="protein sequence ID" value="KAK7734689.1"/>
    <property type="molecule type" value="Genomic_DNA"/>
</dbReference>
<dbReference type="InterPro" id="IPR011032">
    <property type="entry name" value="GroES-like_sf"/>
</dbReference>
<dbReference type="Proteomes" id="UP001320245">
    <property type="component" value="Unassembled WGS sequence"/>
</dbReference>
<evidence type="ECO:0000313" key="10">
    <source>
        <dbReference type="Proteomes" id="UP001320245"/>
    </source>
</evidence>
<keyword evidence="7" id="KW-1133">Transmembrane helix</keyword>
<protein>
    <recommendedName>
        <fullName evidence="8">Enoyl reductase (ER) domain-containing protein</fullName>
    </recommendedName>
</protein>
<dbReference type="InterPro" id="IPR002328">
    <property type="entry name" value="ADH_Zn_CS"/>
</dbReference>
<dbReference type="Gene3D" id="3.40.50.720">
    <property type="entry name" value="NAD(P)-binding Rossmann-like Domain"/>
    <property type="match status" value="1"/>
</dbReference>
<keyword evidence="7" id="KW-0472">Membrane</keyword>
<feature type="domain" description="Enoyl reductase (ER)" evidence="8">
    <location>
        <begin position="17"/>
        <end position="377"/>
    </location>
</feature>
<dbReference type="AlphaFoldDB" id="A0AAN9U8B8"/>
<keyword evidence="5" id="KW-0560">Oxidoreductase</keyword>
<dbReference type="SUPFAM" id="SSF51735">
    <property type="entry name" value="NAD(P)-binding Rossmann-fold domains"/>
    <property type="match status" value="1"/>
</dbReference>
<keyword evidence="4 6" id="KW-0862">Zinc</keyword>
<dbReference type="Gene3D" id="3.90.180.10">
    <property type="entry name" value="Medium-chain alcohol dehydrogenases, catalytic domain"/>
    <property type="match status" value="1"/>
</dbReference>
<organism evidence="9 10">
    <name type="scientific">Cytospora paraplurivora</name>
    <dbReference type="NCBI Taxonomy" id="2898453"/>
    <lineage>
        <taxon>Eukaryota</taxon>
        <taxon>Fungi</taxon>
        <taxon>Dikarya</taxon>
        <taxon>Ascomycota</taxon>
        <taxon>Pezizomycotina</taxon>
        <taxon>Sordariomycetes</taxon>
        <taxon>Sordariomycetidae</taxon>
        <taxon>Diaporthales</taxon>
        <taxon>Cytosporaceae</taxon>
        <taxon>Cytospora</taxon>
    </lineage>
</organism>
<proteinExistence type="inferred from homology"/>
<evidence type="ECO:0000313" key="9">
    <source>
        <dbReference type="EMBL" id="KAK7734689.1"/>
    </source>
</evidence>
<evidence type="ECO:0000256" key="7">
    <source>
        <dbReference type="SAM" id="Phobius"/>
    </source>
</evidence>
<keyword evidence="10" id="KW-1185">Reference proteome</keyword>
<comment type="similarity">
    <text evidence="2 6">Belongs to the zinc-containing alcohol dehydrogenase family.</text>
</comment>
<dbReference type="GO" id="GO:0016491">
    <property type="term" value="F:oxidoreductase activity"/>
    <property type="evidence" value="ECO:0007669"/>
    <property type="project" value="UniProtKB-KW"/>
</dbReference>
<evidence type="ECO:0000259" key="8">
    <source>
        <dbReference type="SMART" id="SM00829"/>
    </source>
</evidence>
<feature type="transmembrane region" description="Helical" evidence="7">
    <location>
        <begin position="201"/>
        <end position="227"/>
    </location>
</feature>
<dbReference type="InterPro" id="IPR036291">
    <property type="entry name" value="NAD(P)-bd_dom_sf"/>
</dbReference>
<dbReference type="InterPro" id="IPR013154">
    <property type="entry name" value="ADH-like_N"/>
</dbReference>
<evidence type="ECO:0000256" key="1">
    <source>
        <dbReference type="ARBA" id="ARBA00001947"/>
    </source>
</evidence>
<dbReference type="SMART" id="SM00829">
    <property type="entry name" value="PKS_ER"/>
    <property type="match status" value="1"/>
</dbReference>
<dbReference type="SUPFAM" id="SSF50129">
    <property type="entry name" value="GroES-like"/>
    <property type="match status" value="1"/>
</dbReference>
<gene>
    <name evidence="9" type="ORF">SLS53_007793</name>
</gene>
<comment type="cofactor">
    <cofactor evidence="1 6">
        <name>Zn(2+)</name>
        <dbReference type="ChEBI" id="CHEBI:29105"/>
    </cofactor>
</comment>
<dbReference type="PANTHER" id="PTHR43350">
    <property type="entry name" value="NAD-DEPENDENT ALCOHOL DEHYDROGENASE"/>
    <property type="match status" value="1"/>
</dbReference>
<keyword evidence="7" id="KW-0812">Transmembrane</keyword>
<dbReference type="PANTHER" id="PTHR43350:SF2">
    <property type="entry name" value="GROES-LIKE ZINC-BINDING ALCOHOL DEHYDROGENASE FAMILY PROTEIN"/>
    <property type="match status" value="1"/>
</dbReference>
<dbReference type="GO" id="GO:0008270">
    <property type="term" value="F:zinc ion binding"/>
    <property type="evidence" value="ECO:0007669"/>
    <property type="project" value="InterPro"/>
</dbReference>